<dbReference type="Gene3D" id="3.30.70.100">
    <property type="match status" value="1"/>
</dbReference>
<accession>A0A4Q7ND77</accession>
<dbReference type="SUPFAM" id="SSF54909">
    <property type="entry name" value="Dimeric alpha+beta barrel"/>
    <property type="match status" value="1"/>
</dbReference>
<dbReference type="RefSeq" id="WP_130358595.1">
    <property type="nucleotide sequence ID" value="NZ_SGXC01000002.1"/>
</dbReference>
<proteinExistence type="predicted"/>
<comment type="caution">
    <text evidence="2">The sequence shown here is derived from an EMBL/GenBank/DDBJ whole genome shotgun (WGS) entry which is preliminary data.</text>
</comment>
<dbReference type="InterPro" id="IPR013097">
    <property type="entry name" value="Dabb"/>
</dbReference>
<keyword evidence="3" id="KW-1185">Reference proteome</keyword>
<feature type="domain" description="Stress-response A/B barrel" evidence="1">
    <location>
        <begin position="2"/>
        <end position="98"/>
    </location>
</feature>
<dbReference type="Proteomes" id="UP000292445">
    <property type="component" value="Unassembled WGS sequence"/>
</dbReference>
<organism evidence="2 3">
    <name type="scientific">Pigmentiphaga kullae</name>
    <dbReference type="NCBI Taxonomy" id="151784"/>
    <lineage>
        <taxon>Bacteria</taxon>
        <taxon>Pseudomonadati</taxon>
        <taxon>Pseudomonadota</taxon>
        <taxon>Betaproteobacteria</taxon>
        <taxon>Burkholderiales</taxon>
        <taxon>Alcaligenaceae</taxon>
        <taxon>Pigmentiphaga</taxon>
    </lineage>
</organism>
<evidence type="ECO:0000259" key="1">
    <source>
        <dbReference type="PROSITE" id="PS51502"/>
    </source>
</evidence>
<evidence type="ECO:0000313" key="3">
    <source>
        <dbReference type="Proteomes" id="UP000292445"/>
    </source>
</evidence>
<dbReference type="AlphaFoldDB" id="A0A4Q7ND77"/>
<dbReference type="PROSITE" id="PS51502">
    <property type="entry name" value="S_R_A_B_BARREL"/>
    <property type="match status" value="1"/>
</dbReference>
<name>A0A4Q7ND77_9BURK</name>
<sequence length="104" mass="11702">MIRHIVMWTLKDDAEGADRQTNMQKVRRLLESCRDCVPGILEFEVGLATDGHEATHDVVLNSLFASREALDAYQAHPRHVAIKPFMGAVRAERACLDYDLPAAR</sequence>
<reference evidence="2 3" key="1">
    <citation type="submission" date="2019-02" db="EMBL/GenBank/DDBJ databases">
        <title>Genomic Encyclopedia of Type Strains, Phase IV (KMG-IV): sequencing the most valuable type-strain genomes for metagenomic binning, comparative biology and taxonomic classification.</title>
        <authorList>
            <person name="Goeker M."/>
        </authorList>
    </citation>
    <scope>NUCLEOTIDE SEQUENCE [LARGE SCALE GENOMIC DNA]</scope>
    <source>
        <strain evidence="2 3">K24</strain>
    </source>
</reference>
<evidence type="ECO:0000313" key="2">
    <source>
        <dbReference type="EMBL" id="RZS81002.1"/>
    </source>
</evidence>
<dbReference type="SMART" id="SM00886">
    <property type="entry name" value="Dabb"/>
    <property type="match status" value="1"/>
</dbReference>
<dbReference type="EMBL" id="SGXC01000002">
    <property type="protein sequence ID" value="RZS81002.1"/>
    <property type="molecule type" value="Genomic_DNA"/>
</dbReference>
<dbReference type="PANTHER" id="PTHR37832:SF1">
    <property type="entry name" value="STRESS-RESPONSE A_B BARREL DOMAIN-CONTAINING PROTEIN"/>
    <property type="match status" value="1"/>
</dbReference>
<dbReference type="PANTHER" id="PTHR37832">
    <property type="entry name" value="BLL2683 PROTEIN"/>
    <property type="match status" value="1"/>
</dbReference>
<dbReference type="InterPro" id="IPR011008">
    <property type="entry name" value="Dimeric_a/b-barrel"/>
</dbReference>
<dbReference type="Pfam" id="PF07876">
    <property type="entry name" value="Dabb"/>
    <property type="match status" value="1"/>
</dbReference>
<dbReference type="OrthoDB" id="9808130at2"/>
<gene>
    <name evidence="2" type="ORF">EV675_3615</name>
</gene>
<protein>
    <submittedName>
        <fullName evidence="2">Stress responsive alpha/beta barrel protein</fullName>
    </submittedName>
</protein>